<accession>A0ABW0E9X2</accession>
<keyword evidence="2" id="KW-0012">Acyltransferase</keyword>
<dbReference type="GO" id="GO:0016746">
    <property type="term" value="F:acyltransferase activity"/>
    <property type="evidence" value="ECO:0007669"/>
    <property type="project" value="UniProtKB-KW"/>
</dbReference>
<sequence length="158" mass="17772">MQVPILETERLTLRPIVSQDLDDLLPFSYFDGKPITTREGITEKLTRIAAEIAAGNALHWGMELKSSKKLIGAAGFYRGFPNKTGEIGYAMNPDFEKQGFMREAVTAIINYGFTSLNLDQIIAYTKENNPASIKVLQHTGFQETVSDLTIYKKFIIHR</sequence>
<dbReference type="Pfam" id="PF13302">
    <property type="entry name" value="Acetyltransf_3"/>
    <property type="match status" value="1"/>
</dbReference>
<dbReference type="EMBL" id="JBHSKT010000002">
    <property type="protein sequence ID" value="MFC5269850.1"/>
    <property type="molecule type" value="Genomic_DNA"/>
</dbReference>
<dbReference type="InterPro" id="IPR016181">
    <property type="entry name" value="Acyl_CoA_acyltransferase"/>
</dbReference>
<dbReference type="Proteomes" id="UP001596161">
    <property type="component" value="Unassembled WGS sequence"/>
</dbReference>
<evidence type="ECO:0000313" key="2">
    <source>
        <dbReference type="EMBL" id="MFC5269850.1"/>
    </source>
</evidence>
<proteinExistence type="predicted"/>
<dbReference type="EC" id="2.3.-.-" evidence="2"/>
<evidence type="ECO:0000313" key="3">
    <source>
        <dbReference type="Proteomes" id="UP001596161"/>
    </source>
</evidence>
<organism evidence="2 3">
    <name type="scientific">Adhaeribacter terreus</name>
    <dbReference type="NCBI Taxonomy" id="529703"/>
    <lineage>
        <taxon>Bacteria</taxon>
        <taxon>Pseudomonadati</taxon>
        <taxon>Bacteroidota</taxon>
        <taxon>Cytophagia</taxon>
        <taxon>Cytophagales</taxon>
        <taxon>Hymenobacteraceae</taxon>
        <taxon>Adhaeribacter</taxon>
    </lineage>
</organism>
<dbReference type="RefSeq" id="WP_378016230.1">
    <property type="nucleotide sequence ID" value="NZ_JBHSKT010000002.1"/>
</dbReference>
<dbReference type="PROSITE" id="PS51186">
    <property type="entry name" value="GNAT"/>
    <property type="match status" value="1"/>
</dbReference>
<protein>
    <submittedName>
        <fullName evidence="2">GNAT family N-acetyltransferase</fullName>
        <ecNumber evidence="2">2.3.-.-</ecNumber>
    </submittedName>
</protein>
<feature type="domain" description="N-acetyltransferase" evidence="1">
    <location>
        <begin position="11"/>
        <end position="158"/>
    </location>
</feature>
<dbReference type="InterPro" id="IPR000182">
    <property type="entry name" value="GNAT_dom"/>
</dbReference>
<dbReference type="InterPro" id="IPR051531">
    <property type="entry name" value="N-acetyltransferase"/>
</dbReference>
<comment type="caution">
    <text evidence="2">The sequence shown here is derived from an EMBL/GenBank/DDBJ whole genome shotgun (WGS) entry which is preliminary data.</text>
</comment>
<dbReference type="PANTHER" id="PTHR43792">
    <property type="entry name" value="GNAT FAMILY, PUTATIVE (AFU_ORTHOLOGUE AFUA_3G00765)-RELATED-RELATED"/>
    <property type="match status" value="1"/>
</dbReference>
<reference evidence="3" key="1">
    <citation type="journal article" date="2019" name="Int. J. Syst. Evol. Microbiol.">
        <title>The Global Catalogue of Microorganisms (GCM) 10K type strain sequencing project: providing services to taxonomists for standard genome sequencing and annotation.</title>
        <authorList>
            <consortium name="The Broad Institute Genomics Platform"/>
            <consortium name="The Broad Institute Genome Sequencing Center for Infectious Disease"/>
            <person name="Wu L."/>
            <person name="Ma J."/>
        </authorList>
    </citation>
    <scope>NUCLEOTIDE SEQUENCE [LARGE SCALE GENOMIC DNA]</scope>
    <source>
        <strain evidence="3">KACC 12602</strain>
    </source>
</reference>
<dbReference type="Gene3D" id="3.40.630.30">
    <property type="match status" value="1"/>
</dbReference>
<keyword evidence="2" id="KW-0808">Transferase</keyword>
<name>A0ABW0E9X2_9BACT</name>
<dbReference type="SUPFAM" id="SSF55729">
    <property type="entry name" value="Acyl-CoA N-acyltransferases (Nat)"/>
    <property type="match status" value="1"/>
</dbReference>
<evidence type="ECO:0000259" key="1">
    <source>
        <dbReference type="PROSITE" id="PS51186"/>
    </source>
</evidence>
<keyword evidence="3" id="KW-1185">Reference proteome</keyword>
<gene>
    <name evidence="2" type="ORF">ACFPIB_04455</name>
</gene>